<gene>
    <name evidence="2" type="ORF">IR135_02130</name>
</gene>
<accession>A0ABR9XW93</accession>
<keyword evidence="1" id="KW-0472">Membrane</keyword>
<evidence type="ECO:0000313" key="3">
    <source>
        <dbReference type="Proteomes" id="UP000647980"/>
    </source>
</evidence>
<feature type="transmembrane region" description="Helical" evidence="1">
    <location>
        <begin position="91"/>
        <end position="112"/>
    </location>
</feature>
<keyword evidence="1" id="KW-0812">Transmembrane</keyword>
<evidence type="ECO:0008006" key="4">
    <source>
        <dbReference type="Google" id="ProtNLM"/>
    </source>
</evidence>
<name>A0ABR9XW93_9STAP</name>
<keyword evidence="3" id="KW-1185">Reference proteome</keyword>
<sequence>MKLFLSIFSPLLCFVILGAHLSHLISVWDNIPSSISLMYSGENPNQTGSKLLLFLLPVLTVILWIFLQFLRSIRKKFNYINLTEENKVSQYNAMNMMLISIQTLSFVGLMCINEAFLRNTLELNARLFETSAIILLVLCVVPPLIIAIWARTSFKEKRTL</sequence>
<organism evidence="2 3">
    <name type="scientific">Jeotgalicoccus nanhaiensis</name>
    <dbReference type="NCBI Taxonomy" id="568603"/>
    <lineage>
        <taxon>Bacteria</taxon>
        <taxon>Bacillati</taxon>
        <taxon>Bacillota</taxon>
        <taxon>Bacilli</taxon>
        <taxon>Bacillales</taxon>
        <taxon>Staphylococcaceae</taxon>
        <taxon>Jeotgalicoccus</taxon>
    </lineage>
</organism>
<dbReference type="Proteomes" id="UP000647980">
    <property type="component" value="Unassembled WGS sequence"/>
</dbReference>
<protein>
    <recommendedName>
        <fullName evidence="4">DUF1648 domain-containing protein</fullName>
    </recommendedName>
</protein>
<evidence type="ECO:0000313" key="2">
    <source>
        <dbReference type="EMBL" id="MBF0753056.1"/>
    </source>
</evidence>
<feature type="transmembrane region" description="Helical" evidence="1">
    <location>
        <begin position="51"/>
        <end position="70"/>
    </location>
</feature>
<comment type="caution">
    <text evidence="2">The sequence shown here is derived from an EMBL/GenBank/DDBJ whole genome shotgun (WGS) entry which is preliminary data.</text>
</comment>
<evidence type="ECO:0000256" key="1">
    <source>
        <dbReference type="SAM" id="Phobius"/>
    </source>
</evidence>
<dbReference type="EMBL" id="JADGLW010000001">
    <property type="protein sequence ID" value="MBF0753056.1"/>
    <property type="molecule type" value="Genomic_DNA"/>
</dbReference>
<dbReference type="RefSeq" id="WP_135096269.1">
    <property type="nucleotide sequence ID" value="NZ_JADGLW010000001.1"/>
</dbReference>
<proteinExistence type="predicted"/>
<reference evidence="2 3" key="1">
    <citation type="submission" date="2020-10" db="EMBL/GenBank/DDBJ databases">
        <title>Mouse Oral microbiota.</title>
        <authorList>
            <person name="Joseph S."/>
            <person name="Aduse-Opoku J."/>
        </authorList>
    </citation>
    <scope>NUCLEOTIDE SEQUENCE [LARGE SCALE GENOMIC DNA]</scope>
    <source>
        <strain evidence="2 3">19428wE5_W307</strain>
    </source>
</reference>
<keyword evidence="1" id="KW-1133">Transmembrane helix</keyword>
<feature type="transmembrane region" description="Helical" evidence="1">
    <location>
        <begin position="132"/>
        <end position="150"/>
    </location>
</feature>